<evidence type="ECO:0000259" key="6">
    <source>
        <dbReference type="Pfam" id="PF12698"/>
    </source>
</evidence>
<feature type="transmembrane region" description="Helical" evidence="5">
    <location>
        <begin position="272"/>
        <end position="296"/>
    </location>
</feature>
<feature type="transmembrane region" description="Helical" evidence="5">
    <location>
        <begin position="338"/>
        <end position="353"/>
    </location>
</feature>
<sequence>MKSLIQARWLFIKKYPLALCFWLLFPIAATSCFMQLAGTAQTETRIPVALVIQDSSPAVRGLEQSMQRHPLLRVTLLEEEAAFDSFRSYKYDSLFIIPDDFSKNIAAGKTKGLIQAYHSDRSLFFEPVKEMMVANVQAASGRMQAALTVQKLSEKLTNSPGWSTDEIIKTANDIEQEQHLLQTDFQFRGTPEKTDHALLLNPLLPWSAAALIATFFLFDFITKERKEEAFARLYFSRYSVRPFILISVLLYTIILFVFDLTAALLFSNVLDYKLIISLIGFRLIASSLALALALLVRNAPLHYALSLLIVSLLVITSGNQGLFSGLNPVSAFVNEKTGMLPLAIMLVMLAIILKRKEFSRA</sequence>
<dbReference type="InterPro" id="IPR013525">
    <property type="entry name" value="ABC2_TM"/>
</dbReference>
<comment type="subcellular location">
    <subcellularLocation>
        <location evidence="1">Membrane</location>
        <topology evidence="1">Multi-pass membrane protein</topology>
    </subcellularLocation>
</comment>
<keyword evidence="2 5" id="KW-0812">Transmembrane</keyword>
<reference evidence="7" key="1">
    <citation type="submission" date="2023-06" db="EMBL/GenBank/DDBJ databases">
        <title>A Treasure from Seagulls: Isolation and Description of Aciduricobacillus qingdaonensis gen. nov., sp. nov., a Rare Obligately Uric Acid-utilizing Member in the Family Bacillaceae.</title>
        <authorList>
            <person name="Liu W."/>
            <person name="Wang B."/>
        </authorList>
    </citation>
    <scope>NUCLEOTIDE SEQUENCE</scope>
    <source>
        <strain evidence="7">44XB</strain>
    </source>
</reference>
<evidence type="ECO:0000256" key="3">
    <source>
        <dbReference type="ARBA" id="ARBA00022989"/>
    </source>
</evidence>
<feature type="domain" description="ABC-2 type transporter transmembrane" evidence="6">
    <location>
        <begin position="19"/>
        <end position="344"/>
    </location>
</feature>
<dbReference type="Gene3D" id="3.40.1710.10">
    <property type="entry name" value="abc type-2 transporter like domain"/>
    <property type="match status" value="1"/>
</dbReference>
<accession>A0ABY9KS52</accession>
<evidence type="ECO:0000256" key="2">
    <source>
        <dbReference type="ARBA" id="ARBA00022692"/>
    </source>
</evidence>
<name>A0ABY9KS52_9BACI</name>
<dbReference type="RefSeq" id="WP_348026066.1">
    <property type="nucleotide sequence ID" value="NZ_CP129113.1"/>
</dbReference>
<protein>
    <submittedName>
        <fullName evidence="7">ABC transporter permease</fullName>
    </submittedName>
</protein>
<keyword evidence="8" id="KW-1185">Reference proteome</keyword>
<dbReference type="Pfam" id="PF12698">
    <property type="entry name" value="ABC2_membrane_3"/>
    <property type="match status" value="1"/>
</dbReference>
<evidence type="ECO:0000256" key="4">
    <source>
        <dbReference type="ARBA" id="ARBA00023136"/>
    </source>
</evidence>
<feature type="transmembrane region" description="Helical" evidence="5">
    <location>
        <begin position="243"/>
        <end position="266"/>
    </location>
</feature>
<feature type="transmembrane region" description="Helical" evidence="5">
    <location>
        <begin position="303"/>
        <end position="326"/>
    </location>
</feature>
<proteinExistence type="predicted"/>
<dbReference type="PROSITE" id="PS51257">
    <property type="entry name" value="PROKAR_LIPOPROTEIN"/>
    <property type="match status" value="1"/>
</dbReference>
<organism evidence="7 8">
    <name type="scientific">Aciduricibacillus chroicocephali</name>
    <dbReference type="NCBI Taxonomy" id="3054939"/>
    <lineage>
        <taxon>Bacteria</taxon>
        <taxon>Bacillati</taxon>
        <taxon>Bacillota</taxon>
        <taxon>Bacilli</taxon>
        <taxon>Bacillales</taxon>
        <taxon>Bacillaceae</taxon>
        <taxon>Aciduricibacillus</taxon>
    </lineage>
</organism>
<gene>
    <name evidence="7" type="ORF">QR721_08825</name>
</gene>
<keyword evidence="4 5" id="KW-0472">Membrane</keyword>
<dbReference type="EMBL" id="CP129113">
    <property type="protein sequence ID" value="WLV23744.1"/>
    <property type="molecule type" value="Genomic_DNA"/>
</dbReference>
<evidence type="ECO:0000313" key="7">
    <source>
        <dbReference type="EMBL" id="WLV23744.1"/>
    </source>
</evidence>
<evidence type="ECO:0000256" key="5">
    <source>
        <dbReference type="SAM" id="Phobius"/>
    </source>
</evidence>
<feature type="transmembrane region" description="Helical" evidence="5">
    <location>
        <begin position="203"/>
        <end position="222"/>
    </location>
</feature>
<evidence type="ECO:0000256" key="1">
    <source>
        <dbReference type="ARBA" id="ARBA00004141"/>
    </source>
</evidence>
<keyword evidence="3 5" id="KW-1133">Transmembrane helix</keyword>
<dbReference type="Proteomes" id="UP001180087">
    <property type="component" value="Chromosome"/>
</dbReference>
<evidence type="ECO:0000313" key="8">
    <source>
        <dbReference type="Proteomes" id="UP001180087"/>
    </source>
</evidence>